<keyword evidence="2" id="KW-0732">Signal</keyword>
<dbReference type="EMBL" id="CP000667">
    <property type="protein sequence ID" value="ABP52787.1"/>
    <property type="molecule type" value="Genomic_DNA"/>
</dbReference>
<protein>
    <recommendedName>
        <fullName evidence="7">Tachylectin 2 domain-containing protein</fullName>
    </recommendedName>
</protein>
<dbReference type="Proteomes" id="UP000000235">
    <property type="component" value="Chromosome"/>
</dbReference>
<evidence type="ECO:0000256" key="1">
    <source>
        <dbReference type="SAM" id="MobiDB-lite"/>
    </source>
</evidence>
<dbReference type="eggNOG" id="COG1520">
    <property type="taxonomic scope" value="Bacteria"/>
</dbReference>
<feature type="signal peptide" evidence="2">
    <location>
        <begin position="1"/>
        <end position="38"/>
    </location>
</feature>
<reference evidence="6" key="1">
    <citation type="journal article" date="2007" name="Proc. Natl. Acad. Sci. U.S.A.">
        <title>Genome sequencing reveals complex secondary metabolome in the marine actinomycete Salinispora tropica.</title>
        <authorList>
            <person name="Udwary D.W."/>
            <person name="Zeigler L."/>
            <person name="Asolkar R.N."/>
            <person name="Singan V."/>
            <person name="Lapidus A."/>
            <person name="Fenical W."/>
            <person name="Jensen P.R."/>
            <person name="Moore B.S."/>
        </authorList>
    </citation>
    <scope>NUCLEOTIDE SEQUENCE [LARGE SCALE GENOMIC DNA]</scope>
    <source>
        <strain evidence="6">ATCC BAA-916 / DSM 44818 / CNB-440</strain>
    </source>
</reference>
<dbReference type="SUPFAM" id="SSF89372">
    <property type="entry name" value="Fucose-specific lectin"/>
    <property type="match status" value="1"/>
</dbReference>
<dbReference type="RefSeq" id="WP_011904222.1">
    <property type="nucleotide sequence ID" value="NC_009380.1"/>
</dbReference>
<proteinExistence type="predicted"/>
<dbReference type="HOGENOM" id="CLU_399979_0_0_11"/>
<evidence type="ECO:0000313" key="5">
    <source>
        <dbReference type="EMBL" id="ABP52787.1"/>
    </source>
</evidence>
<dbReference type="STRING" id="369723.Strop_0302"/>
<dbReference type="Pfam" id="PF26607">
    <property type="entry name" value="DUF8189"/>
    <property type="match status" value="1"/>
</dbReference>
<evidence type="ECO:0000259" key="4">
    <source>
        <dbReference type="Pfam" id="PF26607"/>
    </source>
</evidence>
<evidence type="ECO:0008006" key="7">
    <source>
        <dbReference type="Google" id="ProtNLM"/>
    </source>
</evidence>
<feature type="domain" description="PLL-like beta propeller" evidence="4">
    <location>
        <begin position="363"/>
        <end position="515"/>
    </location>
</feature>
<dbReference type="SUPFAM" id="SSF50934">
    <property type="entry name" value="Tachylectin-2"/>
    <property type="match status" value="1"/>
</dbReference>
<evidence type="ECO:0000313" key="6">
    <source>
        <dbReference type="Proteomes" id="UP000000235"/>
    </source>
</evidence>
<feature type="chain" id="PRO_5002675246" description="Tachylectin 2 domain-containing protein" evidence="2">
    <location>
        <begin position="39"/>
        <end position="668"/>
    </location>
</feature>
<dbReference type="Pfam" id="PF14517">
    <property type="entry name" value="Tachylectin"/>
    <property type="match status" value="1"/>
</dbReference>
<dbReference type="InterPro" id="IPR023294">
    <property type="entry name" value="Tachylectin2"/>
</dbReference>
<dbReference type="AlphaFoldDB" id="A4X1N7"/>
<dbReference type="Gene3D" id="2.115.10.10">
    <property type="entry name" value="Tachylectin 2"/>
    <property type="match status" value="2"/>
</dbReference>
<dbReference type="PATRIC" id="fig|369723.5.peg.312"/>
<dbReference type="InterPro" id="IPR036813">
    <property type="entry name" value="Tachylectin2_sf"/>
</dbReference>
<dbReference type="Gene3D" id="2.120.10.70">
    <property type="entry name" value="Fucose-specific lectin"/>
    <property type="match status" value="1"/>
</dbReference>
<name>A4X1N7_SALTO</name>
<accession>A4X1N7</accession>
<evidence type="ECO:0000259" key="3">
    <source>
        <dbReference type="Pfam" id="PF14517"/>
    </source>
</evidence>
<dbReference type="InterPro" id="IPR058502">
    <property type="entry name" value="PLL-like_beta-prop"/>
</dbReference>
<feature type="region of interest" description="Disordered" evidence="1">
    <location>
        <begin position="647"/>
        <end position="668"/>
    </location>
</feature>
<sequence>MFRPTHVRRRGTVPRRSALRLGLAIALIGSGITVTAGAHPAQASEDAFSCTGAAQFFNSTSSGTLTHRKYETPGYDDGSSGEWTAATTIGVGWQQFGRVLGGPDGRVYGIKSEGMFRYRWTGFGWERIDGAQGPQISSSFGSYAESANRNKITIDESGDFYTIDDTGRLRWHRYSESSKTWTIDGRVIDTGWDRYNLLFATSPGVLYARAADDRLYRYRFDPTTQRWISYNLHVGSGWGYYTSIFSAGGDTVYGVLDNGDLYQYRYREDLLDWELVFHKAGWGWRFPEIFATTNTCHQGAISSPALPSIPLQPNMPIAAMQAPAASTALGTLEIAYNDNIGQIRHGRANPDALATIQWSAPANIVHVGTPALVADAEDNVNVFSQTSTSDIQRLTQKAPASPDWKPWLELGGAMKSAPAAIQLSDDSLAVFAYDTNGTLWSRQQDGTTGELLPWTSTGATGLTGTPIAQIGPDRTATILATTSTGKVQTATWQAGTLTTEWTDLGDTQFTGSLTTTLLPGYRVMAVGHATNGTIQTQLQNINGTWPGTWTTIGDNSITPDGSPSTILSPTTGRAWVFIRATDGNIYRTRHTAAGSTTWTTWGPVTSGETYPVDPTAFTWQNSNGHQIAFVTRNTNGSIRLYAADETTTTTKTTTEPTFTQHNIPTPHQ</sequence>
<dbReference type="KEGG" id="stp:Strop_0302"/>
<feature type="compositionally biased region" description="Low complexity" evidence="1">
    <location>
        <begin position="647"/>
        <end position="659"/>
    </location>
</feature>
<gene>
    <name evidence="5" type="ordered locus">Strop_0302</name>
</gene>
<evidence type="ECO:0000256" key="2">
    <source>
        <dbReference type="SAM" id="SignalP"/>
    </source>
</evidence>
<feature type="domain" description="Tachylectin 2" evidence="3">
    <location>
        <begin position="80"/>
        <end position="286"/>
    </location>
</feature>
<keyword evidence="6" id="KW-1185">Reference proteome</keyword>
<organism evidence="5 6">
    <name type="scientific">Salinispora tropica (strain ATCC BAA-916 / DSM 44818 / JCM 13857 / NBRC 105044 / CNB-440)</name>
    <dbReference type="NCBI Taxonomy" id="369723"/>
    <lineage>
        <taxon>Bacteria</taxon>
        <taxon>Bacillati</taxon>
        <taxon>Actinomycetota</taxon>
        <taxon>Actinomycetes</taxon>
        <taxon>Micromonosporales</taxon>
        <taxon>Micromonosporaceae</taxon>
        <taxon>Salinispora</taxon>
    </lineage>
</organism>